<evidence type="ECO:0000313" key="3">
    <source>
        <dbReference type="Proteomes" id="UP000095285"/>
    </source>
</evidence>
<dbReference type="WBParaSite" id="EN70_10024">
    <property type="protein sequence ID" value="EN70_10024"/>
    <property type="gene ID" value="EN70_10024"/>
</dbReference>
<gene>
    <name evidence="2 4" type="ORF">LOAG_04089</name>
</gene>
<keyword evidence="3" id="KW-1185">Reference proteome</keyword>
<reference evidence="4" key="2">
    <citation type="submission" date="2016-11" db="UniProtKB">
        <authorList>
            <consortium name="WormBaseParasite"/>
        </authorList>
    </citation>
    <scope>IDENTIFICATION</scope>
</reference>
<evidence type="ECO:0000313" key="4">
    <source>
        <dbReference type="WBParaSite" id="EN70_10024"/>
    </source>
</evidence>
<dbReference type="Proteomes" id="UP000095285">
    <property type="component" value="Unassembled WGS sequence"/>
</dbReference>
<keyword evidence="1" id="KW-1133">Transmembrane helix</keyword>
<dbReference type="AlphaFoldDB" id="A0A1I7V597"/>
<protein>
    <submittedName>
        <fullName evidence="2 4">Uncharacterized protein</fullName>
    </submittedName>
</protein>
<dbReference type="KEGG" id="loa:LOAG_04089"/>
<keyword evidence="1" id="KW-0812">Transmembrane</keyword>
<proteinExistence type="predicted"/>
<dbReference type="InParanoid" id="A0A1I7V597"/>
<keyword evidence="1" id="KW-0472">Membrane</keyword>
<accession>A0A1I7V597</accession>
<evidence type="ECO:0000313" key="2">
    <source>
        <dbReference type="EMBL" id="EFO24392.1"/>
    </source>
</evidence>
<feature type="transmembrane region" description="Helical" evidence="1">
    <location>
        <begin position="40"/>
        <end position="59"/>
    </location>
</feature>
<reference evidence="2 3" key="1">
    <citation type="submission" date="2012-04" db="EMBL/GenBank/DDBJ databases">
        <title>The Genome Sequence of Loa loa.</title>
        <authorList>
            <consortium name="The Broad Institute Genome Sequencing Platform"/>
            <consortium name="Broad Institute Genome Sequencing Center for Infectious Disease"/>
            <person name="Nutman T.B."/>
            <person name="Fink D.L."/>
            <person name="Russ C."/>
            <person name="Young S."/>
            <person name="Zeng Q."/>
            <person name="Gargeya S."/>
            <person name="Alvarado L."/>
            <person name="Berlin A."/>
            <person name="Chapman S.B."/>
            <person name="Chen Z."/>
            <person name="Freedman E."/>
            <person name="Gellesch M."/>
            <person name="Goldberg J."/>
            <person name="Griggs A."/>
            <person name="Gujja S."/>
            <person name="Heilman E.R."/>
            <person name="Heiman D."/>
            <person name="Howarth C."/>
            <person name="Mehta T."/>
            <person name="Neiman D."/>
            <person name="Pearson M."/>
            <person name="Roberts A."/>
            <person name="Saif S."/>
            <person name="Shea T."/>
            <person name="Shenoy N."/>
            <person name="Sisk P."/>
            <person name="Stolte C."/>
            <person name="Sykes S."/>
            <person name="White J."/>
            <person name="Yandava C."/>
            <person name="Haas B."/>
            <person name="Henn M.R."/>
            <person name="Nusbaum C."/>
            <person name="Birren B."/>
        </authorList>
    </citation>
    <scope>NUCLEOTIDE SEQUENCE [LARGE SCALE GENOMIC DNA]</scope>
</reference>
<dbReference type="GeneID" id="9941492"/>
<accession>A0A1S0U2M2</accession>
<organism evidence="3 4">
    <name type="scientific">Loa loa</name>
    <name type="common">Eye worm</name>
    <name type="synonym">Filaria loa</name>
    <dbReference type="NCBI Taxonomy" id="7209"/>
    <lineage>
        <taxon>Eukaryota</taxon>
        <taxon>Metazoa</taxon>
        <taxon>Ecdysozoa</taxon>
        <taxon>Nematoda</taxon>
        <taxon>Chromadorea</taxon>
        <taxon>Rhabditida</taxon>
        <taxon>Spirurina</taxon>
        <taxon>Spiruromorpha</taxon>
        <taxon>Filarioidea</taxon>
        <taxon>Onchocercidae</taxon>
        <taxon>Loa</taxon>
    </lineage>
</organism>
<dbReference type="CTD" id="9941492"/>
<evidence type="ECO:0000256" key="1">
    <source>
        <dbReference type="SAM" id="Phobius"/>
    </source>
</evidence>
<sequence length="106" mass="11509">MRLPAQFDDTNYQSYGKFSSISIIGITSDYSQTIPYCDQTIVGIKVVLIVLIFVGIINADVDSGRRGEGGDFFECHGERGKKKGCAAIVTFPSFCEPANLTGGEMM</sequence>
<name>A0A1I7V597_LOALO</name>
<dbReference type="EMBL" id="JH712451">
    <property type="protein sequence ID" value="EFO24392.1"/>
    <property type="molecule type" value="Genomic_DNA"/>
</dbReference>
<dbReference type="RefSeq" id="XP_003139674.1">
    <property type="nucleotide sequence ID" value="XM_003139626.1"/>
</dbReference>